<organism evidence="1 2">
    <name type="scientific">Halogeometricum borinquense</name>
    <dbReference type="NCBI Taxonomy" id="60847"/>
    <lineage>
        <taxon>Archaea</taxon>
        <taxon>Methanobacteriati</taxon>
        <taxon>Methanobacteriota</taxon>
        <taxon>Stenosarchaea group</taxon>
        <taxon>Halobacteria</taxon>
        <taxon>Halobacteriales</taxon>
        <taxon>Haloferacaceae</taxon>
        <taxon>Halogeometricum</taxon>
    </lineage>
</organism>
<dbReference type="AlphaFoldDB" id="A0A6C0UIK5"/>
<dbReference type="RefSeq" id="WP_163487112.1">
    <property type="nucleotide sequence ID" value="NZ_CP048739.1"/>
</dbReference>
<evidence type="ECO:0000313" key="2">
    <source>
        <dbReference type="Proteomes" id="UP000465846"/>
    </source>
</evidence>
<reference evidence="1 2" key="1">
    <citation type="submission" date="2020-02" db="EMBL/GenBank/DDBJ databases">
        <title>Whole genome sequence of Halogeometricum borinquense strain wsp4.</title>
        <authorList>
            <person name="Verma D.K."/>
            <person name="Gopal K."/>
            <person name="Prasad E.S."/>
        </authorList>
    </citation>
    <scope>NUCLEOTIDE SEQUENCE [LARGE SCALE GENOMIC DNA]</scope>
    <source>
        <strain evidence="2">wsp4</strain>
    </source>
</reference>
<accession>A0A6C0UIK5</accession>
<protein>
    <submittedName>
        <fullName evidence="1">Uncharacterized protein</fullName>
    </submittedName>
</protein>
<dbReference type="Proteomes" id="UP000465846">
    <property type="component" value="Chromosome"/>
</dbReference>
<dbReference type="EMBL" id="CP048739">
    <property type="protein sequence ID" value="QIB75332.1"/>
    <property type="molecule type" value="Genomic_DNA"/>
</dbReference>
<sequence length="151" mass="17439">MATIYYLNWDKERDNNGPATELFHNLHVGDAQEHIDTGAFDDLYREVADDVELENLEDAFAEWNRGSGRESQRFTELRYCERCDGYIDGHDEAITHAAQNHGYDAFTETRDPEYIRGERSLSVGDIVQFEDEYYVCASIGWEQVEIGGDRD</sequence>
<gene>
    <name evidence="1" type="ORF">G3I44_14170</name>
</gene>
<evidence type="ECO:0000313" key="1">
    <source>
        <dbReference type="EMBL" id="QIB75332.1"/>
    </source>
</evidence>
<dbReference type="GeneID" id="44080569"/>
<name>A0A6C0UIK5_9EURY</name>
<proteinExistence type="predicted"/>